<evidence type="ECO:0000259" key="6">
    <source>
        <dbReference type="Pfam" id="PF00107"/>
    </source>
</evidence>
<dbReference type="GO" id="GO:0016491">
    <property type="term" value="F:oxidoreductase activity"/>
    <property type="evidence" value="ECO:0007669"/>
    <property type="project" value="UniProtKB-KW"/>
</dbReference>
<dbReference type="Gene3D" id="3.90.180.10">
    <property type="entry name" value="Medium-chain alcohol dehydrogenases, catalytic domain"/>
    <property type="match status" value="2"/>
</dbReference>
<protein>
    <submittedName>
        <fullName evidence="8">Threonine dehydrogenase-like Zn-dependent dehydrogenase</fullName>
    </submittedName>
</protein>
<proteinExistence type="inferred from homology"/>
<reference evidence="8 9" key="1">
    <citation type="submission" date="2023-07" db="EMBL/GenBank/DDBJ databases">
        <title>Sequencing the genomes of 1000 actinobacteria strains.</title>
        <authorList>
            <person name="Klenk H.-P."/>
        </authorList>
    </citation>
    <scope>NUCLEOTIDE SEQUENCE [LARGE SCALE GENOMIC DNA]</scope>
    <source>
        <strain evidence="8 9">DSM 44711</strain>
    </source>
</reference>
<comment type="caution">
    <text evidence="8">The sequence shown here is derived from an EMBL/GenBank/DDBJ whole genome shotgun (WGS) entry which is preliminary data.</text>
</comment>
<dbReference type="PANTHER" id="PTHR43401:SF2">
    <property type="entry name" value="L-THREONINE 3-DEHYDROGENASE"/>
    <property type="match status" value="1"/>
</dbReference>
<dbReference type="SUPFAM" id="SSF50129">
    <property type="entry name" value="GroES-like"/>
    <property type="match status" value="1"/>
</dbReference>
<evidence type="ECO:0000256" key="4">
    <source>
        <dbReference type="ARBA" id="ARBA00023002"/>
    </source>
</evidence>
<feature type="domain" description="Alcohol dehydrogenase-like N-terminal" evidence="7">
    <location>
        <begin position="23"/>
        <end position="112"/>
    </location>
</feature>
<sequence length="338" mass="35041">MKSIQVTGPGETAVVEVDRPVAGPRDVLVRIRACGVCGSDGLYISVGGIPPRQGATPLGHEPAGEVVEVGADVRGVSVGDHVVLNPMAAGDGIIGSGGAQGGLSEFVLVRDAKAGVHLLAVPKHIPFEVAALNEPMAVAGHAVNRTNPSPGDRVVVFGAGPVGLGAAIAYELRGAHVVVVDIVPNRLDKALKVGAHAVINSAEEDVTQRLLEIHGEAPRSFVRGTRPDTDIYLDAAGAPAALETALANAKHGATLGIVAVHKRPVPVDFGSLLTTELTVVLSMGYPTEIFEVTQDLVDHWERYEILISDRIPFADARRALELGSTPGAAEKVVVTFDA</sequence>
<keyword evidence="4" id="KW-0560">Oxidoreductase</keyword>
<evidence type="ECO:0000256" key="1">
    <source>
        <dbReference type="ARBA" id="ARBA00001947"/>
    </source>
</evidence>
<evidence type="ECO:0000256" key="5">
    <source>
        <dbReference type="RuleBase" id="RU361277"/>
    </source>
</evidence>
<dbReference type="InterPro" id="IPR002328">
    <property type="entry name" value="ADH_Zn_CS"/>
</dbReference>
<feature type="domain" description="Alcohol dehydrogenase-like C-terminal" evidence="6">
    <location>
        <begin position="161"/>
        <end position="291"/>
    </location>
</feature>
<dbReference type="RefSeq" id="WP_310409195.1">
    <property type="nucleotide sequence ID" value="NZ_JAVDYC010000001.1"/>
</dbReference>
<dbReference type="GO" id="GO:0008270">
    <property type="term" value="F:zinc ion binding"/>
    <property type="evidence" value="ECO:0007669"/>
    <property type="project" value="InterPro"/>
</dbReference>
<dbReference type="EMBL" id="JAVDYC010000001">
    <property type="protein sequence ID" value="MDR7320619.1"/>
    <property type="molecule type" value="Genomic_DNA"/>
</dbReference>
<dbReference type="Pfam" id="PF08240">
    <property type="entry name" value="ADH_N"/>
    <property type="match status" value="1"/>
</dbReference>
<dbReference type="Proteomes" id="UP001183629">
    <property type="component" value="Unassembled WGS sequence"/>
</dbReference>
<organism evidence="8 9">
    <name type="scientific">Catenuloplanes niger</name>
    <dbReference type="NCBI Taxonomy" id="587534"/>
    <lineage>
        <taxon>Bacteria</taxon>
        <taxon>Bacillati</taxon>
        <taxon>Actinomycetota</taxon>
        <taxon>Actinomycetes</taxon>
        <taxon>Micromonosporales</taxon>
        <taxon>Micromonosporaceae</taxon>
        <taxon>Catenuloplanes</taxon>
    </lineage>
</organism>
<dbReference type="Gene3D" id="3.40.50.720">
    <property type="entry name" value="NAD(P)-binding Rossmann-like Domain"/>
    <property type="match status" value="1"/>
</dbReference>
<name>A0AAE3ZL17_9ACTN</name>
<evidence type="ECO:0000259" key="7">
    <source>
        <dbReference type="Pfam" id="PF08240"/>
    </source>
</evidence>
<evidence type="ECO:0000256" key="2">
    <source>
        <dbReference type="ARBA" id="ARBA00022723"/>
    </source>
</evidence>
<accession>A0AAE3ZL17</accession>
<dbReference type="InterPro" id="IPR011032">
    <property type="entry name" value="GroES-like_sf"/>
</dbReference>
<keyword evidence="2 5" id="KW-0479">Metal-binding</keyword>
<dbReference type="InterPro" id="IPR050129">
    <property type="entry name" value="Zn_alcohol_dh"/>
</dbReference>
<keyword evidence="9" id="KW-1185">Reference proteome</keyword>
<dbReference type="AlphaFoldDB" id="A0AAE3ZL17"/>
<comment type="similarity">
    <text evidence="5">Belongs to the zinc-containing alcohol dehydrogenase family.</text>
</comment>
<dbReference type="InterPro" id="IPR036291">
    <property type="entry name" value="NAD(P)-bd_dom_sf"/>
</dbReference>
<dbReference type="Pfam" id="PF00107">
    <property type="entry name" value="ADH_zinc_N"/>
    <property type="match status" value="1"/>
</dbReference>
<dbReference type="SUPFAM" id="SSF51735">
    <property type="entry name" value="NAD(P)-binding Rossmann-fold domains"/>
    <property type="match status" value="1"/>
</dbReference>
<evidence type="ECO:0000313" key="9">
    <source>
        <dbReference type="Proteomes" id="UP001183629"/>
    </source>
</evidence>
<evidence type="ECO:0000313" key="8">
    <source>
        <dbReference type="EMBL" id="MDR7320619.1"/>
    </source>
</evidence>
<dbReference type="PANTHER" id="PTHR43401">
    <property type="entry name" value="L-THREONINE 3-DEHYDROGENASE"/>
    <property type="match status" value="1"/>
</dbReference>
<dbReference type="PROSITE" id="PS00059">
    <property type="entry name" value="ADH_ZINC"/>
    <property type="match status" value="1"/>
</dbReference>
<dbReference type="InterPro" id="IPR013154">
    <property type="entry name" value="ADH-like_N"/>
</dbReference>
<comment type="cofactor">
    <cofactor evidence="1 5">
        <name>Zn(2+)</name>
        <dbReference type="ChEBI" id="CHEBI:29105"/>
    </cofactor>
</comment>
<gene>
    <name evidence="8" type="ORF">J2S44_000869</name>
</gene>
<keyword evidence="3 5" id="KW-0862">Zinc</keyword>
<dbReference type="InterPro" id="IPR013149">
    <property type="entry name" value="ADH-like_C"/>
</dbReference>
<evidence type="ECO:0000256" key="3">
    <source>
        <dbReference type="ARBA" id="ARBA00022833"/>
    </source>
</evidence>